<evidence type="ECO:0000256" key="8">
    <source>
        <dbReference type="ARBA" id="ARBA00023125"/>
    </source>
</evidence>
<feature type="domain" description="C2H2-type" evidence="12">
    <location>
        <begin position="400"/>
        <end position="427"/>
    </location>
</feature>
<feature type="domain" description="C2H2-type" evidence="12">
    <location>
        <begin position="232"/>
        <end position="259"/>
    </location>
</feature>
<feature type="domain" description="C2H2-type" evidence="12">
    <location>
        <begin position="204"/>
        <end position="231"/>
    </location>
</feature>
<keyword evidence="8" id="KW-0238">DNA-binding</keyword>
<dbReference type="Gene3D" id="3.30.160.60">
    <property type="entry name" value="Classic Zinc Finger"/>
    <property type="match status" value="7"/>
</dbReference>
<feature type="domain" description="C2H2-type" evidence="12">
    <location>
        <begin position="260"/>
        <end position="287"/>
    </location>
</feature>
<dbReference type="PROSITE" id="PS50157">
    <property type="entry name" value="ZINC_FINGER_C2H2_2"/>
    <property type="match status" value="8"/>
</dbReference>
<evidence type="ECO:0000256" key="9">
    <source>
        <dbReference type="ARBA" id="ARBA00023163"/>
    </source>
</evidence>
<dbReference type="PANTHER" id="PTHR24393">
    <property type="entry name" value="ZINC FINGER PROTEIN"/>
    <property type="match status" value="1"/>
</dbReference>
<keyword evidence="10" id="KW-0539">Nucleus</keyword>
<organism evidence="13 14">
    <name type="scientific">Periplaneta americana</name>
    <name type="common">American cockroach</name>
    <name type="synonym">Blatta americana</name>
    <dbReference type="NCBI Taxonomy" id="6978"/>
    <lineage>
        <taxon>Eukaryota</taxon>
        <taxon>Metazoa</taxon>
        <taxon>Ecdysozoa</taxon>
        <taxon>Arthropoda</taxon>
        <taxon>Hexapoda</taxon>
        <taxon>Insecta</taxon>
        <taxon>Pterygota</taxon>
        <taxon>Neoptera</taxon>
        <taxon>Polyneoptera</taxon>
        <taxon>Dictyoptera</taxon>
        <taxon>Blattodea</taxon>
        <taxon>Blattoidea</taxon>
        <taxon>Blattidae</taxon>
        <taxon>Blattinae</taxon>
        <taxon>Periplaneta</taxon>
    </lineage>
</organism>
<evidence type="ECO:0000256" key="6">
    <source>
        <dbReference type="ARBA" id="ARBA00022833"/>
    </source>
</evidence>
<feature type="domain" description="C2H2-type" evidence="12">
    <location>
        <begin position="344"/>
        <end position="371"/>
    </location>
</feature>
<evidence type="ECO:0000256" key="2">
    <source>
        <dbReference type="ARBA" id="ARBA00006991"/>
    </source>
</evidence>
<sequence length="437" mass="50215">MDLVKDEPTETEDDDAWKNVHKEMVMTESLPDVSRDPVLPKGNMVTVKVEAEDADSSGEVEHDMIPHSPIMCDTEPIVKTEIKPMKTADPLSGFNSEENFEYVSIPTVKTEIKEECSDSSEAEVNLKNEVTAEEETIVGTENYILPRHLEDQITKYNIHGEEFMRKLDSVIQRHTNKPHTPLVTELKTKRNLVRHLHIHSGVSFKCKICGKAYTTKRYLMRHLYIHGGEKPFVCNACGKAFRTRAALVRHEGIHSRGKPFTCNICKKSFALRCYLDLHKRWHTGELPFKCDTCGKRYPNRPILQIHIQSHIAEKPYKCKFCLRKFVSKLLLATHERFHKGENPFKCDVCRSGFKTNAIRLAHKLSHKKQRPFSCRICGKWYSSNVKLVRHFALHSVRKPHKCGICGKSFSRKKGLSLHNQLHKGGKSNSFIKQNMNC</sequence>
<dbReference type="SUPFAM" id="SSF57667">
    <property type="entry name" value="beta-beta-alpha zinc fingers"/>
    <property type="match status" value="4"/>
</dbReference>
<evidence type="ECO:0000256" key="11">
    <source>
        <dbReference type="PROSITE-ProRule" id="PRU00042"/>
    </source>
</evidence>
<reference evidence="13 14" key="1">
    <citation type="journal article" date="2022" name="Allergy">
        <title>Genome assembly and annotation of Periplaneta americana reveal a comprehensive cockroach allergen profile.</title>
        <authorList>
            <person name="Wang L."/>
            <person name="Xiong Q."/>
            <person name="Saelim N."/>
            <person name="Wang L."/>
            <person name="Nong W."/>
            <person name="Wan A.T."/>
            <person name="Shi M."/>
            <person name="Liu X."/>
            <person name="Cao Q."/>
            <person name="Hui J.H.L."/>
            <person name="Sookrung N."/>
            <person name="Leung T.F."/>
            <person name="Tungtrongchitr A."/>
            <person name="Tsui S.K.W."/>
        </authorList>
    </citation>
    <scope>NUCLEOTIDE SEQUENCE [LARGE SCALE GENOMIC DNA]</scope>
    <source>
        <strain evidence="13">PWHHKU_190912</strain>
    </source>
</reference>
<name>A0ABQ8TMY3_PERAM</name>
<keyword evidence="14" id="KW-1185">Reference proteome</keyword>
<evidence type="ECO:0000256" key="5">
    <source>
        <dbReference type="ARBA" id="ARBA00022771"/>
    </source>
</evidence>
<keyword evidence="9" id="KW-0804">Transcription</keyword>
<feature type="domain" description="C2H2-type" evidence="12">
    <location>
        <begin position="372"/>
        <end position="399"/>
    </location>
</feature>
<proteinExistence type="inferred from homology"/>
<dbReference type="Proteomes" id="UP001148838">
    <property type="component" value="Unassembled WGS sequence"/>
</dbReference>
<dbReference type="Pfam" id="PF13894">
    <property type="entry name" value="zf-C2H2_4"/>
    <property type="match status" value="1"/>
</dbReference>
<evidence type="ECO:0000313" key="14">
    <source>
        <dbReference type="Proteomes" id="UP001148838"/>
    </source>
</evidence>
<keyword evidence="5 11" id="KW-0863">Zinc-finger</keyword>
<dbReference type="InterPro" id="IPR013087">
    <property type="entry name" value="Znf_C2H2_type"/>
</dbReference>
<protein>
    <recommendedName>
        <fullName evidence="12">C2H2-type domain-containing protein</fullName>
    </recommendedName>
</protein>
<keyword evidence="4" id="KW-0677">Repeat</keyword>
<dbReference type="EMBL" id="JAJSOF020000005">
    <property type="protein sequence ID" value="KAJ4447092.1"/>
    <property type="molecule type" value="Genomic_DNA"/>
</dbReference>
<keyword evidence="3" id="KW-0479">Metal-binding</keyword>
<evidence type="ECO:0000259" key="12">
    <source>
        <dbReference type="PROSITE" id="PS50157"/>
    </source>
</evidence>
<comment type="subcellular location">
    <subcellularLocation>
        <location evidence="1">Nucleus</location>
    </subcellularLocation>
</comment>
<evidence type="ECO:0000256" key="10">
    <source>
        <dbReference type="ARBA" id="ARBA00023242"/>
    </source>
</evidence>
<feature type="domain" description="C2H2-type" evidence="12">
    <location>
        <begin position="288"/>
        <end position="315"/>
    </location>
</feature>
<comment type="caution">
    <text evidence="13">The sequence shown here is derived from an EMBL/GenBank/DDBJ whole genome shotgun (WGS) entry which is preliminary data.</text>
</comment>
<feature type="domain" description="C2H2-type" evidence="12">
    <location>
        <begin position="316"/>
        <end position="343"/>
    </location>
</feature>
<evidence type="ECO:0000256" key="4">
    <source>
        <dbReference type="ARBA" id="ARBA00022737"/>
    </source>
</evidence>
<dbReference type="PANTHER" id="PTHR24393:SF15">
    <property type="entry name" value="IP01243P-RELATED"/>
    <property type="match status" value="1"/>
</dbReference>
<evidence type="ECO:0000313" key="13">
    <source>
        <dbReference type="EMBL" id="KAJ4447092.1"/>
    </source>
</evidence>
<accession>A0ABQ8TMY3</accession>
<evidence type="ECO:0000256" key="7">
    <source>
        <dbReference type="ARBA" id="ARBA00023015"/>
    </source>
</evidence>
<dbReference type="Pfam" id="PF00096">
    <property type="entry name" value="zf-C2H2"/>
    <property type="match status" value="4"/>
</dbReference>
<dbReference type="PROSITE" id="PS00028">
    <property type="entry name" value="ZINC_FINGER_C2H2_1"/>
    <property type="match status" value="8"/>
</dbReference>
<gene>
    <name evidence="13" type="ORF">ANN_09092</name>
</gene>
<dbReference type="SMART" id="SM00355">
    <property type="entry name" value="ZnF_C2H2"/>
    <property type="match status" value="8"/>
</dbReference>
<keyword evidence="6" id="KW-0862">Zinc</keyword>
<keyword evidence="7" id="KW-0805">Transcription regulation</keyword>
<evidence type="ECO:0000256" key="1">
    <source>
        <dbReference type="ARBA" id="ARBA00004123"/>
    </source>
</evidence>
<comment type="similarity">
    <text evidence="2">Belongs to the krueppel C2H2-type zinc-finger protein family.</text>
</comment>
<evidence type="ECO:0000256" key="3">
    <source>
        <dbReference type="ARBA" id="ARBA00022723"/>
    </source>
</evidence>
<dbReference type="InterPro" id="IPR036236">
    <property type="entry name" value="Znf_C2H2_sf"/>
</dbReference>